<feature type="compositionally biased region" description="Basic and acidic residues" evidence="1">
    <location>
        <begin position="9"/>
        <end position="21"/>
    </location>
</feature>
<evidence type="ECO:0000313" key="17">
    <source>
        <dbReference type="EMBL" id="BFD46736.1"/>
    </source>
</evidence>
<dbReference type="Gene3D" id="3.30.420.10">
    <property type="entry name" value="Ribonuclease H-like superfamily/Ribonuclease H"/>
    <property type="match status" value="1"/>
</dbReference>
<dbReference type="EMBL" id="AP029170">
    <property type="protein sequence ID" value="BFD46172.1"/>
    <property type="molecule type" value="Genomic_DNA"/>
</dbReference>
<evidence type="ECO:0000313" key="5">
    <source>
        <dbReference type="EMBL" id="BFD45632.1"/>
    </source>
</evidence>
<dbReference type="EMBL" id="AP029170">
    <property type="protein sequence ID" value="BFD46853.1"/>
    <property type="molecule type" value="Genomic_DNA"/>
</dbReference>
<feature type="domain" description="Tc1-like transposase DDE" evidence="2">
    <location>
        <begin position="166"/>
        <end position="308"/>
    </location>
</feature>
<evidence type="ECO:0000256" key="1">
    <source>
        <dbReference type="SAM" id="MobiDB-lite"/>
    </source>
</evidence>
<dbReference type="Pfam" id="PF13592">
    <property type="entry name" value="HTH_33"/>
    <property type="match status" value="1"/>
</dbReference>
<dbReference type="SUPFAM" id="SSF53098">
    <property type="entry name" value="Ribonuclease H-like"/>
    <property type="match status" value="1"/>
</dbReference>
<dbReference type="EMBL" id="AP029170">
    <property type="protein sequence ID" value="BFD45906.1"/>
    <property type="molecule type" value="Genomic_DNA"/>
</dbReference>
<reference evidence="5" key="1">
    <citation type="submission" date="2024-01" db="EMBL/GenBank/DDBJ databases">
        <title>Sequencing the genomes of a sandfly, Sergentomyia squamirostris, and its two endosymbionts.</title>
        <authorList>
            <person name="Itokawa K."/>
            <person name="Sanjoba C."/>
        </authorList>
    </citation>
    <scope>NUCLEOTIDE SEQUENCE</scope>
    <source>
        <strain evidence="5">RiSSQ</strain>
    </source>
</reference>
<dbReference type="InterPro" id="IPR036397">
    <property type="entry name" value="RNaseH_sf"/>
</dbReference>
<sequence>MSKNVLTAEQREKLKERHKTERDGRIRDRIKAVLMYDDGYSNVEIAKVLLLSHEAIRKHIVDYQKANKLDTNNGGSTSKLSDGEKAELVTHLEANNYVYAKDIMHHIENKYGVTYTITGVTKLLYKLGFVYKSPKVVPAKLDFAKQELFKLNYSLLKGNLRDKEAIYFMDGVHPQYQARARCGWIRRKQDKTLPTFSGWRRKHMIGAINLADLQLVSTENPKINGEQIVNFLQKLEEENSDKERIYLICDNASYHKSKKVKEYLVNCSKIELVFLPPYSPNLNPIERLWKFMHSITTNNKFYHNFEQFSEAINKFFSNIGNYKDRLRTLINDNFQTITVNHFCNSSG</sequence>
<dbReference type="EMBL" id="AP029170">
    <property type="protein sequence ID" value="BFD46115.1"/>
    <property type="molecule type" value="Genomic_DNA"/>
</dbReference>
<dbReference type="PANTHER" id="PTHR46564">
    <property type="entry name" value="TRANSPOSASE"/>
    <property type="match status" value="1"/>
</dbReference>
<evidence type="ECO:0000259" key="2">
    <source>
        <dbReference type="Pfam" id="PF13358"/>
    </source>
</evidence>
<dbReference type="AlphaFoldDB" id="A0AAT9G735"/>
<evidence type="ECO:0000313" key="11">
    <source>
        <dbReference type="EMBL" id="BFD46190.1"/>
    </source>
</evidence>
<evidence type="ECO:0000313" key="16">
    <source>
        <dbReference type="EMBL" id="BFD46726.1"/>
    </source>
</evidence>
<dbReference type="EMBL" id="AP029170">
    <property type="protein sequence ID" value="BFD45843.1"/>
    <property type="molecule type" value="Genomic_DNA"/>
</dbReference>
<dbReference type="EMBL" id="AP029170">
    <property type="protein sequence ID" value="BFD45632.1"/>
    <property type="molecule type" value="Genomic_DNA"/>
</dbReference>
<evidence type="ECO:0000313" key="15">
    <source>
        <dbReference type="EMBL" id="BFD46680.1"/>
    </source>
</evidence>
<evidence type="ECO:0000313" key="4">
    <source>
        <dbReference type="EMBL" id="BFD45528.1"/>
    </source>
</evidence>
<evidence type="ECO:0000313" key="8">
    <source>
        <dbReference type="EMBL" id="BFD45906.1"/>
    </source>
</evidence>
<protein>
    <recommendedName>
        <fullName evidence="20">Transposase</fullName>
    </recommendedName>
</protein>
<dbReference type="EMBL" id="AP029170">
    <property type="protein sequence ID" value="BFD46190.1"/>
    <property type="molecule type" value="Genomic_DNA"/>
</dbReference>
<evidence type="ECO:0000313" key="13">
    <source>
        <dbReference type="EMBL" id="BFD46408.1"/>
    </source>
</evidence>
<dbReference type="InterPro" id="IPR012337">
    <property type="entry name" value="RNaseH-like_sf"/>
</dbReference>
<evidence type="ECO:0000313" key="19">
    <source>
        <dbReference type="EMBL" id="BFD46853.1"/>
    </source>
</evidence>
<dbReference type="EMBL" id="AP029170">
    <property type="protein sequence ID" value="BFD46736.1"/>
    <property type="molecule type" value="Genomic_DNA"/>
</dbReference>
<name>A0AAT9G735_9RICK</name>
<dbReference type="EMBL" id="AP029170">
    <property type="protein sequence ID" value="BFD46794.1"/>
    <property type="molecule type" value="Genomic_DNA"/>
</dbReference>
<accession>A0AAT9G735</accession>
<dbReference type="GO" id="GO:0003676">
    <property type="term" value="F:nucleic acid binding"/>
    <property type="evidence" value="ECO:0007669"/>
    <property type="project" value="InterPro"/>
</dbReference>
<feature type="domain" description="Winged helix-turn helix" evidence="3">
    <location>
        <begin position="96"/>
        <end position="150"/>
    </location>
</feature>
<dbReference type="InterPro" id="IPR025959">
    <property type="entry name" value="Winged_HTH_dom"/>
</dbReference>
<evidence type="ECO:0000313" key="10">
    <source>
        <dbReference type="EMBL" id="BFD46172.1"/>
    </source>
</evidence>
<dbReference type="InterPro" id="IPR009057">
    <property type="entry name" value="Homeodomain-like_sf"/>
</dbReference>
<dbReference type="Pfam" id="PF13358">
    <property type="entry name" value="DDE_3"/>
    <property type="match status" value="1"/>
</dbReference>
<dbReference type="EMBL" id="AP029170">
    <property type="protein sequence ID" value="BFD46680.1"/>
    <property type="molecule type" value="Genomic_DNA"/>
</dbReference>
<evidence type="ECO:0000259" key="3">
    <source>
        <dbReference type="Pfam" id="PF13592"/>
    </source>
</evidence>
<organism evidence="5">
    <name type="scientific">Candidatus Tisiphia endosymbiont of Sergentomyia squamirostris</name>
    <dbReference type="NCBI Taxonomy" id="3113639"/>
    <lineage>
        <taxon>Bacteria</taxon>
        <taxon>Pseudomonadati</taxon>
        <taxon>Pseudomonadota</taxon>
        <taxon>Alphaproteobacteria</taxon>
        <taxon>Rickettsiales</taxon>
        <taxon>Rickettsiaceae</taxon>
        <taxon>Rickettsieae</taxon>
        <taxon>Candidatus Tisiphia</taxon>
    </lineage>
</organism>
<evidence type="ECO:0000313" key="7">
    <source>
        <dbReference type="EMBL" id="BFD45843.1"/>
    </source>
</evidence>
<evidence type="ECO:0000313" key="14">
    <source>
        <dbReference type="EMBL" id="BFD46588.1"/>
    </source>
</evidence>
<feature type="region of interest" description="Disordered" evidence="1">
    <location>
        <begin position="1"/>
        <end position="21"/>
    </location>
</feature>
<dbReference type="NCBIfam" id="NF033545">
    <property type="entry name" value="transpos_IS630"/>
    <property type="match status" value="1"/>
</dbReference>
<evidence type="ECO:0008006" key="20">
    <source>
        <dbReference type="Google" id="ProtNLM"/>
    </source>
</evidence>
<dbReference type="EMBL" id="AP029170">
    <property type="protein sequence ID" value="BFD46408.1"/>
    <property type="molecule type" value="Genomic_DNA"/>
</dbReference>
<evidence type="ECO:0000313" key="18">
    <source>
        <dbReference type="EMBL" id="BFD46794.1"/>
    </source>
</evidence>
<gene>
    <name evidence="4" type="ORF">DMENIID0002_01740</name>
    <name evidence="5" type="ORF">DMENIID0002_02780</name>
    <name evidence="6" type="ORF">DMENIID0002_02830</name>
    <name evidence="7" type="ORF">DMENIID0002_04890</name>
    <name evidence="8" type="ORF">DMENIID0002_05520</name>
    <name evidence="9" type="ORF">DMENIID0002_07610</name>
    <name evidence="10" type="ORF">DMENIID0002_08180</name>
    <name evidence="11" type="ORF">DMENIID0002_08360</name>
    <name evidence="12" type="ORF">DMENIID0002_09510</name>
    <name evidence="13" type="ORF">DMENIID0002_10540</name>
    <name evidence="14" type="ORF">DMENIID0002_12340</name>
    <name evidence="15" type="ORF">DMENIID0002_13260</name>
    <name evidence="16" type="ORF">DMENIID0002_13720</name>
    <name evidence="17" type="ORF">DMENIID0002_13820</name>
    <name evidence="18" type="ORF">DMENIID0002_14400</name>
    <name evidence="19" type="ORF">DMENIID0002_14990</name>
</gene>
<evidence type="ECO:0000313" key="12">
    <source>
        <dbReference type="EMBL" id="BFD46305.1"/>
    </source>
</evidence>
<dbReference type="EMBL" id="AP029170">
    <property type="protein sequence ID" value="BFD45528.1"/>
    <property type="molecule type" value="Genomic_DNA"/>
</dbReference>
<dbReference type="InterPro" id="IPR038717">
    <property type="entry name" value="Tc1-like_DDE_dom"/>
</dbReference>
<evidence type="ECO:0000313" key="9">
    <source>
        <dbReference type="EMBL" id="BFD46115.1"/>
    </source>
</evidence>
<dbReference type="EMBL" id="AP029170">
    <property type="protein sequence ID" value="BFD46588.1"/>
    <property type="molecule type" value="Genomic_DNA"/>
</dbReference>
<dbReference type="EMBL" id="AP029170">
    <property type="protein sequence ID" value="BFD46726.1"/>
    <property type="molecule type" value="Genomic_DNA"/>
</dbReference>
<dbReference type="SUPFAM" id="SSF46689">
    <property type="entry name" value="Homeodomain-like"/>
    <property type="match status" value="1"/>
</dbReference>
<proteinExistence type="predicted"/>
<evidence type="ECO:0000313" key="6">
    <source>
        <dbReference type="EMBL" id="BFD45637.1"/>
    </source>
</evidence>
<dbReference type="EMBL" id="AP029170">
    <property type="protein sequence ID" value="BFD46305.1"/>
    <property type="molecule type" value="Genomic_DNA"/>
</dbReference>
<dbReference type="EMBL" id="AP029170">
    <property type="protein sequence ID" value="BFD45637.1"/>
    <property type="molecule type" value="Genomic_DNA"/>
</dbReference>
<dbReference type="PANTHER" id="PTHR46564:SF1">
    <property type="entry name" value="TRANSPOSASE"/>
    <property type="match status" value="1"/>
</dbReference>
<dbReference type="InterPro" id="IPR047655">
    <property type="entry name" value="Transpos_IS630-like"/>
</dbReference>